<feature type="domain" description="FAS1-like dehydratase" evidence="1">
    <location>
        <begin position="3"/>
        <end position="128"/>
    </location>
</feature>
<dbReference type="EMBL" id="JADOUF010000001">
    <property type="protein sequence ID" value="MBG6136448.1"/>
    <property type="molecule type" value="Genomic_DNA"/>
</dbReference>
<dbReference type="RefSeq" id="WP_233472994.1">
    <property type="nucleotide sequence ID" value="NZ_BONS01000015.1"/>
</dbReference>
<sequence>MKGRVYPATPPYAVSRERIRAFADAIGDPSPVYRDPVVAAAFGYPDVLAPPTFPVVFTTEAGRPVLADLGAVESDVLHTGQRLEYHRPVRAGDNLTCTVVVTELRSVGEANMVTIRTDVATVEGEAVLSEYTTLLVKS</sequence>
<dbReference type="SUPFAM" id="SSF54637">
    <property type="entry name" value="Thioesterase/thiol ester dehydrase-isomerase"/>
    <property type="match status" value="1"/>
</dbReference>
<evidence type="ECO:0000313" key="2">
    <source>
        <dbReference type="EMBL" id="MBG6136448.1"/>
    </source>
</evidence>
<gene>
    <name evidence="2" type="ORF">IW245_002642</name>
</gene>
<dbReference type="Proteomes" id="UP000622552">
    <property type="component" value="Unassembled WGS sequence"/>
</dbReference>
<evidence type="ECO:0000259" key="1">
    <source>
        <dbReference type="Pfam" id="PF13452"/>
    </source>
</evidence>
<reference evidence="2" key="1">
    <citation type="submission" date="2020-11" db="EMBL/GenBank/DDBJ databases">
        <title>Sequencing the genomes of 1000 actinobacteria strains.</title>
        <authorList>
            <person name="Klenk H.-P."/>
        </authorList>
    </citation>
    <scope>NUCLEOTIDE SEQUENCE</scope>
    <source>
        <strain evidence="2">DSM 45356</strain>
    </source>
</reference>
<dbReference type="AlphaFoldDB" id="A0A8J7GHL9"/>
<name>A0A8J7GHL9_9ACTN</name>
<dbReference type="InterPro" id="IPR016709">
    <property type="entry name" value="HadA-like"/>
</dbReference>
<dbReference type="CDD" id="cd03441">
    <property type="entry name" value="R_hydratase_like"/>
    <property type="match status" value="1"/>
</dbReference>
<protein>
    <submittedName>
        <fullName evidence="2">Acyl dehydratase</fullName>
    </submittedName>
</protein>
<keyword evidence="3" id="KW-1185">Reference proteome</keyword>
<comment type="caution">
    <text evidence="2">The sequence shown here is derived from an EMBL/GenBank/DDBJ whole genome shotgun (WGS) entry which is preliminary data.</text>
</comment>
<dbReference type="InterPro" id="IPR029069">
    <property type="entry name" value="HotDog_dom_sf"/>
</dbReference>
<evidence type="ECO:0000313" key="3">
    <source>
        <dbReference type="Proteomes" id="UP000622552"/>
    </source>
</evidence>
<dbReference type="InterPro" id="IPR039569">
    <property type="entry name" value="FAS1-like_DH_region"/>
</dbReference>
<accession>A0A8J7GHL9</accession>
<organism evidence="2 3">
    <name type="scientific">Longispora fulva</name>
    <dbReference type="NCBI Taxonomy" id="619741"/>
    <lineage>
        <taxon>Bacteria</taxon>
        <taxon>Bacillati</taxon>
        <taxon>Actinomycetota</taxon>
        <taxon>Actinomycetes</taxon>
        <taxon>Micromonosporales</taxon>
        <taxon>Micromonosporaceae</taxon>
        <taxon>Longispora</taxon>
    </lineage>
</organism>
<dbReference type="Gene3D" id="3.10.129.10">
    <property type="entry name" value="Hotdog Thioesterase"/>
    <property type="match status" value="1"/>
</dbReference>
<dbReference type="Pfam" id="PF13452">
    <property type="entry name" value="FAS1_DH_region"/>
    <property type="match status" value="1"/>
</dbReference>
<dbReference type="PIRSF" id="PIRSF018072">
    <property type="entry name" value="UCP018072"/>
    <property type="match status" value="1"/>
</dbReference>
<proteinExistence type="predicted"/>